<keyword evidence="2 5" id="KW-0560">Oxidoreductase</keyword>
<dbReference type="Proteomes" id="UP000315003">
    <property type="component" value="Chromosome"/>
</dbReference>
<dbReference type="InterPro" id="IPR004104">
    <property type="entry name" value="Gfo/Idh/MocA-like_OxRdtase_C"/>
</dbReference>
<dbReference type="GO" id="GO:0033712">
    <property type="term" value="F:1,5-anhydro-D-fructose reductase (1,5-anhydro-D-mannitol-forming) activity"/>
    <property type="evidence" value="ECO:0007669"/>
    <property type="project" value="UniProtKB-EC"/>
</dbReference>
<dbReference type="OrthoDB" id="6183734at2"/>
<organism evidence="5 6">
    <name type="scientific">Stieleria bergensis</name>
    <dbReference type="NCBI Taxonomy" id="2528025"/>
    <lineage>
        <taxon>Bacteria</taxon>
        <taxon>Pseudomonadati</taxon>
        <taxon>Planctomycetota</taxon>
        <taxon>Planctomycetia</taxon>
        <taxon>Pirellulales</taxon>
        <taxon>Pirellulaceae</taxon>
        <taxon>Stieleria</taxon>
    </lineage>
</organism>
<name>A0A517SP63_9BACT</name>
<sequence length="367" mass="41005">MSDYEITPADYLPPVPEVTDFRIGCIGAGFIMADCHLVAYAAAGIHATGIASRTHHTAQQVAARHDIPSVYADYHQLLDNQDINVLDIAVPPDCLLEVIQAACQRDHLRGILAQKPLGVNLSEAKQIVALCQQAGITLSVNQNMRYDQSVRAATSLLRRDWLGDPVLATLDMRAIPHWMPWQQRQGWVTCRIMSIHHLDTMRCWFGTPQRVFASFRTDPRTQFAHQDGIGLYILEYDSGLRCQICDDVWAGPAREGAQADLGIHYRLEGTEGMAKGTIGWPKYPEREPSTLEYTLTKTGRWHQPRWNHVWFPDAFLGPMAELLTALANDQQTETSGQDNLQTMALVDACYLSAKQQQAISIDSVLNA</sequence>
<dbReference type="AlphaFoldDB" id="A0A517SP63"/>
<dbReference type="RefSeq" id="WP_145268695.1">
    <property type="nucleotide sequence ID" value="NZ_CP036272.1"/>
</dbReference>
<dbReference type="PANTHER" id="PTHR43708:SF5">
    <property type="entry name" value="CONSERVED EXPRESSED OXIDOREDUCTASE (EUROFUNG)-RELATED"/>
    <property type="match status" value="1"/>
</dbReference>
<evidence type="ECO:0000256" key="2">
    <source>
        <dbReference type="ARBA" id="ARBA00023002"/>
    </source>
</evidence>
<dbReference type="InterPro" id="IPR000683">
    <property type="entry name" value="Gfo/Idh/MocA-like_OxRdtase_N"/>
</dbReference>
<proteinExistence type="inferred from homology"/>
<gene>
    <name evidence="5" type="primary">afr_1</name>
    <name evidence="5" type="ORF">SV7mr_04000</name>
</gene>
<evidence type="ECO:0000259" key="4">
    <source>
        <dbReference type="Pfam" id="PF02894"/>
    </source>
</evidence>
<protein>
    <submittedName>
        <fullName evidence="5">1,5-anhydro-D-fructose reductase</fullName>
        <ecNumber evidence="5">1.1.1.292</ecNumber>
    </submittedName>
</protein>
<dbReference type="Pfam" id="PF01408">
    <property type="entry name" value="GFO_IDH_MocA"/>
    <property type="match status" value="1"/>
</dbReference>
<evidence type="ECO:0000313" key="6">
    <source>
        <dbReference type="Proteomes" id="UP000315003"/>
    </source>
</evidence>
<accession>A0A517SP63</accession>
<dbReference type="GO" id="GO:0000166">
    <property type="term" value="F:nucleotide binding"/>
    <property type="evidence" value="ECO:0007669"/>
    <property type="project" value="InterPro"/>
</dbReference>
<comment type="similarity">
    <text evidence="1">Belongs to the Gfo/Idh/MocA family.</text>
</comment>
<dbReference type="Gene3D" id="3.30.360.10">
    <property type="entry name" value="Dihydrodipicolinate Reductase, domain 2"/>
    <property type="match status" value="1"/>
</dbReference>
<dbReference type="EC" id="1.1.1.292" evidence="5"/>
<keyword evidence="6" id="KW-1185">Reference proteome</keyword>
<dbReference type="InterPro" id="IPR051317">
    <property type="entry name" value="Gfo/Idh/MocA_oxidoreduct"/>
</dbReference>
<dbReference type="SUPFAM" id="SSF55347">
    <property type="entry name" value="Glyceraldehyde-3-phosphate dehydrogenase-like, C-terminal domain"/>
    <property type="match status" value="1"/>
</dbReference>
<evidence type="ECO:0000313" key="5">
    <source>
        <dbReference type="EMBL" id="QDT57914.1"/>
    </source>
</evidence>
<dbReference type="SUPFAM" id="SSF51735">
    <property type="entry name" value="NAD(P)-binding Rossmann-fold domains"/>
    <property type="match status" value="1"/>
</dbReference>
<feature type="domain" description="Gfo/Idh/MocA-like oxidoreductase N-terminal" evidence="3">
    <location>
        <begin position="21"/>
        <end position="141"/>
    </location>
</feature>
<evidence type="ECO:0000256" key="1">
    <source>
        <dbReference type="ARBA" id="ARBA00010928"/>
    </source>
</evidence>
<dbReference type="PANTHER" id="PTHR43708">
    <property type="entry name" value="CONSERVED EXPRESSED OXIDOREDUCTASE (EUROFUNG)"/>
    <property type="match status" value="1"/>
</dbReference>
<dbReference type="Pfam" id="PF02894">
    <property type="entry name" value="GFO_IDH_MocA_C"/>
    <property type="match status" value="1"/>
</dbReference>
<dbReference type="Gene3D" id="3.40.50.720">
    <property type="entry name" value="NAD(P)-binding Rossmann-like Domain"/>
    <property type="match status" value="1"/>
</dbReference>
<feature type="domain" description="Gfo/Idh/MocA-like oxidoreductase C-terminal" evidence="4">
    <location>
        <begin position="162"/>
        <end position="359"/>
    </location>
</feature>
<dbReference type="EMBL" id="CP036272">
    <property type="protein sequence ID" value="QDT57914.1"/>
    <property type="molecule type" value="Genomic_DNA"/>
</dbReference>
<reference evidence="5 6" key="1">
    <citation type="submission" date="2019-02" db="EMBL/GenBank/DDBJ databases">
        <title>Deep-cultivation of Planctomycetes and their phenomic and genomic characterization uncovers novel biology.</title>
        <authorList>
            <person name="Wiegand S."/>
            <person name="Jogler M."/>
            <person name="Boedeker C."/>
            <person name="Pinto D."/>
            <person name="Vollmers J."/>
            <person name="Rivas-Marin E."/>
            <person name="Kohn T."/>
            <person name="Peeters S.H."/>
            <person name="Heuer A."/>
            <person name="Rast P."/>
            <person name="Oberbeckmann S."/>
            <person name="Bunk B."/>
            <person name="Jeske O."/>
            <person name="Meyerdierks A."/>
            <person name="Storesund J.E."/>
            <person name="Kallscheuer N."/>
            <person name="Luecker S."/>
            <person name="Lage O.M."/>
            <person name="Pohl T."/>
            <person name="Merkel B.J."/>
            <person name="Hornburger P."/>
            <person name="Mueller R.-W."/>
            <person name="Bruemmer F."/>
            <person name="Labrenz M."/>
            <person name="Spormann A.M."/>
            <person name="Op den Camp H."/>
            <person name="Overmann J."/>
            <person name="Amann R."/>
            <person name="Jetten M.S.M."/>
            <person name="Mascher T."/>
            <person name="Medema M.H."/>
            <person name="Devos D.P."/>
            <person name="Kaster A.-K."/>
            <person name="Ovreas L."/>
            <person name="Rohde M."/>
            <person name="Galperin M.Y."/>
            <person name="Jogler C."/>
        </authorList>
    </citation>
    <scope>NUCLEOTIDE SEQUENCE [LARGE SCALE GENOMIC DNA]</scope>
    <source>
        <strain evidence="5 6">SV_7m_r</strain>
    </source>
</reference>
<evidence type="ECO:0000259" key="3">
    <source>
        <dbReference type="Pfam" id="PF01408"/>
    </source>
</evidence>
<dbReference type="InterPro" id="IPR036291">
    <property type="entry name" value="NAD(P)-bd_dom_sf"/>
</dbReference>